<feature type="domain" description="FMN hydroxy acid dehydrogenase" evidence="4">
    <location>
        <begin position="1"/>
        <end position="382"/>
    </location>
</feature>
<reference evidence="5 6" key="1">
    <citation type="submission" date="2023-07" db="EMBL/GenBank/DDBJ databases">
        <title>Sorghum-associated microbial communities from plants grown in Nebraska, USA.</title>
        <authorList>
            <person name="Schachtman D."/>
        </authorList>
    </citation>
    <scope>NUCLEOTIDE SEQUENCE [LARGE SCALE GENOMIC DNA]</scope>
    <source>
        <strain evidence="5 6">BE240</strain>
    </source>
</reference>
<keyword evidence="6" id="KW-1185">Reference proteome</keyword>
<dbReference type="InterPro" id="IPR000262">
    <property type="entry name" value="FMN-dep_DH"/>
</dbReference>
<dbReference type="InterPro" id="IPR012133">
    <property type="entry name" value="Alpha-hydoxy_acid_DH_FMN"/>
</dbReference>
<dbReference type="PANTHER" id="PTHR10578">
    <property type="entry name" value="S -2-HYDROXY-ACID OXIDASE-RELATED"/>
    <property type="match status" value="1"/>
</dbReference>
<dbReference type="Gene3D" id="3.20.20.70">
    <property type="entry name" value="Aldolase class I"/>
    <property type="match status" value="1"/>
</dbReference>
<proteinExistence type="inferred from homology"/>
<evidence type="ECO:0000256" key="3">
    <source>
        <dbReference type="ARBA" id="ARBA00024042"/>
    </source>
</evidence>
<dbReference type="EMBL" id="JAVDWE010000002">
    <property type="protein sequence ID" value="MDR7093579.1"/>
    <property type="molecule type" value="Genomic_DNA"/>
</dbReference>
<comment type="caution">
    <text evidence="5">The sequence shown here is derived from an EMBL/GenBank/DDBJ whole genome shotgun (WGS) entry which is preliminary data.</text>
</comment>
<accession>A0ABU1V7Z7</accession>
<dbReference type="PIRSF" id="PIRSF000138">
    <property type="entry name" value="Al-hdrx_acd_dh"/>
    <property type="match status" value="1"/>
</dbReference>
<dbReference type="PROSITE" id="PS00557">
    <property type="entry name" value="FMN_HYDROXY_ACID_DH_1"/>
    <property type="match status" value="1"/>
</dbReference>
<dbReference type="InterPro" id="IPR013785">
    <property type="entry name" value="Aldolase_TIM"/>
</dbReference>
<dbReference type="InterPro" id="IPR037396">
    <property type="entry name" value="FMN_HAD"/>
</dbReference>
<sequence length="382" mass="40230">MATVLLNLDDFESAARARLPRALYGFAANGSERGASVDANARSFARHAFAPRALVDVSAVSQTRSIFGESYTAPFGIAPMGGCALFAHEADLSLARAAHDSGIPFVLSAASSVPLEQVMEAAPRSWYQGYIPGDEARIDRLLARLQGAKVPVLVVTVDVPIASNRDKDRRLGFTIPLRPRLSLAIDGVLHPRWLLGTFARTLLTGGIPTLPNFGGDPTGRPIISAPTAAARSDRDRFTWAHIALIRRRWKGALVIKGILNADDAALARQAGVDGLVVSNHGGRQLDGAVAPLDALPGILDVAQGLPVCVDGGIRRGTDALKAIALGAHMVFVGRPMLYAVSVGGQAGVESAVRILQSEIRTSLALLGCTGIDGLQRTLLRPA</sequence>
<evidence type="ECO:0000313" key="6">
    <source>
        <dbReference type="Proteomes" id="UP001265550"/>
    </source>
</evidence>
<keyword evidence="2 5" id="KW-0560">Oxidoreductase</keyword>
<name>A0ABU1V7Z7_9BURK</name>
<organism evidence="5 6">
    <name type="scientific">Hydrogenophaga laconesensis</name>
    <dbReference type="NCBI Taxonomy" id="1805971"/>
    <lineage>
        <taxon>Bacteria</taxon>
        <taxon>Pseudomonadati</taxon>
        <taxon>Pseudomonadota</taxon>
        <taxon>Betaproteobacteria</taxon>
        <taxon>Burkholderiales</taxon>
        <taxon>Comamonadaceae</taxon>
        <taxon>Hydrogenophaga</taxon>
    </lineage>
</organism>
<evidence type="ECO:0000256" key="1">
    <source>
        <dbReference type="ARBA" id="ARBA00001917"/>
    </source>
</evidence>
<dbReference type="GO" id="GO:0004460">
    <property type="term" value="F:L-lactate dehydrogenase (cytochrome) activity"/>
    <property type="evidence" value="ECO:0007669"/>
    <property type="project" value="UniProtKB-EC"/>
</dbReference>
<dbReference type="PANTHER" id="PTHR10578:SF143">
    <property type="entry name" value="FMN-DEPENDENT ALPHA-HYDROXY ACID DEHYDROGENASE PB1A11.03"/>
    <property type="match status" value="1"/>
</dbReference>
<comment type="cofactor">
    <cofactor evidence="1">
        <name>FMN</name>
        <dbReference type="ChEBI" id="CHEBI:58210"/>
    </cofactor>
</comment>
<comment type="similarity">
    <text evidence="3">Belongs to the FMN-dependent alpha-hydroxy acid dehydrogenase family.</text>
</comment>
<dbReference type="Proteomes" id="UP001265550">
    <property type="component" value="Unassembled WGS sequence"/>
</dbReference>
<dbReference type="CDD" id="cd02809">
    <property type="entry name" value="alpha_hydroxyacid_oxid_FMN"/>
    <property type="match status" value="1"/>
</dbReference>
<dbReference type="RefSeq" id="WP_310307784.1">
    <property type="nucleotide sequence ID" value="NZ_JAVDWE010000002.1"/>
</dbReference>
<dbReference type="PROSITE" id="PS51349">
    <property type="entry name" value="FMN_HYDROXY_ACID_DH_2"/>
    <property type="match status" value="1"/>
</dbReference>
<dbReference type="EC" id="1.1.2.3" evidence="5"/>
<dbReference type="InterPro" id="IPR008259">
    <property type="entry name" value="FMN_hydac_DH_AS"/>
</dbReference>
<dbReference type="Pfam" id="PF01070">
    <property type="entry name" value="FMN_dh"/>
    <property type="match status" value="1"/>
</dbReference>
<protein>
    <submittedName>
        <fullName evidence="5">L-lactate dehydrogenase (Cytochrome)</fullName>
        <ecNumber evidence="5">1.1.2.3</ecNumber>
    </submittedName>
</protein>
<dbReference type="SUPFAM" id="SSF51395">
    <property type="entry name" value="FMN-linked oxidoreductases"/>
    <property type="match status" value="1"/>
</dbReference>
<evidence type="ECO:0000259" key="4">
    <source>
        <dbReference type="PROSITE" id="PS51349"/>
    </source>
</evidence>
<evidence type="ECO:0000256" key="2">
    <source>
        <dbReference type="ARBA" id="ARBA00023002"/>
    </source>
</evidence>
<evidence type="ECO:0000313" key="5">
    <source>
        <dbReference type="EMBL" id="MDR7093579.1"/>
    </source>
</evidence>
<gene>
    <name evidence="5" type="ORF">J2X09_001311</name>
</gene>